<keyword evidence="3" id="KW-1185">Reference proteome</keyword>
<dbReference type="InterPro" id="IPR002514">
    <property type="entry name" value="Transposase_8"/>
</dbReference>
<evidence type="ECO:0000313" key="3">
    <source>
        <dbReference type="Proteomes" id="UP000272706"/>
    </source>
</evidence>
<accession>A0A3A5KI51</accession>
<dbReference type="GO" id="GO:0043565">
    <property type="term" value="F:sequence-specific DNA binding"/>
    <property type="evidence" value="ECO:0007669"/>
    <property type="project" value="InterPro"/>
</dbReference>
<dbReference type="AlphaFoldDB" id="A0A3A5KI51"/>
<dbReference type="Pfam" id="PF01527">
    <property type="entry name" value="HTH_Tnp_1"/>
    <property type="match status" value="1"/>
</dbReference>
<evidence type="ECO:0000256" key="1">
    <source>
        <dbReference type="SAM" id="MobiDB-lite"/>
    </source>
</evidence>
<dbReference type="InterPro" id="IPR010921">
    <property type="entry name" value="Trp_repressor/repl_initiator"/>
</dbReference>
<protein>
    <recommendedName>
        <fullName evidence="4">Transposase</fullName>
    </recommendedName>
</protein>
<dbReference type="OrthoDB" id="9800877at2"/>
<dbReference type="GO" id="GO:0004803">
    <property type="term" value="F:transposase activity"/>
    <property type="evidence" value="ECO:0007669"/>
    <property type="project" value="InterPro"/>
</dbReference>
<feature type="region of interest" description="Disordered" evidence="1">
    <location>
        <begin position="93"/>
        <end position="114"/>
    </location>
</feature>
<gene>
    <name evidence="2" type="ORF">D3227_22055</name>
</gene>
<dbReference type="Proteomes" id="UP000272706">
    <property type="component" value="Unassembled WGS sequence"/>
</dbReference>
<sequence length="145" mass="16190">MKAASPSASTRSRPVTKHQIEVITSVERRRRWSREEKEWLVAATFEPGASVFEIARSAGIHGSQLFRWRKELCQISAPSVPQLVAVEVVEARPAPQPPAQQPPISRSRKKSSTVTIELGGARRLRVESDIDSEALGRTLDVLERR</sequence>
<dbReference type="PANTHER" id="PTHR37936">
    <property type="entry name" value="TRANSPOSASE INSC FOR INSERTION ELEMENT IS2A-RELATED"/>
    <property type="match status" value="1"/>
</dbReference>
<reference evidence="2 3" key="1">
    <citation type="submission" date="2018-09" db="EMBL/GenBank/DDBJ databases">
        <title>Mesorhizobium carmichaelinearum sp. nov. isolated from Carmichaelinea spp. root nodules in New Zealand.</title>
        <authorList>
            <person name="De Meyer S.E."/>
        </authorList>
    </citation>
    <scope>NUCLEOTIDE SEQUENCE [LARGE SCALE GENOMIC DNA]</scope>
    <source>
        <strain evidence="2 3">ICMP19557</strain>
    </source>
</reference>
<organism evidence="2 3">
    <name type="scientific">Mesorhizobium waimense</name>
    <dbReference type="NCBI Taxonomy" id="1300307"/>
    <lineage>
        <taxon>Bacteria</taxon>
        <taxon>Pseudomonadati</taxon>
        <taxon>Pseudomonadota</taxon>
        <taxon>Alphaproteobacteria</taxon>
        <taxon>Hyphomicrobiales</taxon>
        <taxon>Phyllobacteriaceae</taxon>
        <taxon>Mesorhizobium</taxon>
    </lineage>
</organism>
<dbReference type="PANTHER" id="PTHR37936:SF3">
    <property type="entry name" value="TRANSPOSASE INSC FOR INSERTION ELEMENT IS2A-RELATED"/>
    <property type="match status" value="1"/>
</dbReference>
<proteinExistence type="predicted"/>
<comment type="caution">
    <text evidence="2">The sequence shown here is derived from an EMBL/GenBank/DDBJ whole genome shotgun (WGS) entry which is preliminary data.</text>
</comment>
<dbReference type="GO" id="GO:0006313">
    <property type="term" value="P:DNA transposition"/>
    <property type="evidence" value="ECO:0007669"/>
    <property type="project" value="InterPro"/>
</dbReference>
<dbReference type="SUPFAM" id="SSF48295">
    <property type="entry name" value="TrpR-like"/>
    <property type="match status" value="1"/>
</dbReference>
<evidence type="ECO:0008006" key="4">
    <source>
        <dbReference type="Google" id="ProtNLM"/>
    </source>
</evidence>
<name>A0A3A5KI51_9HYPH</name>
<dbReference type="NCBIfam" id="NF047595">
    <property type="entry name" value="IS66_ISRel24_TnpA"/>
    <property type="match status" value="1"/>
</dbReference>
<dbReference type="EMBL" id="QZWZ01000017">
    <property type="protein sequence ID" value="RJT35297.1"/>
    <property type="molecule type" value="Genomic_DNA"/>
</dbReference>
<evidence type="ECO:0000313" key="2">
    <source>
        <dbReference type="EMBL" id="RJT35297.1"/>
    </source>
</evidence>